<keyword evidence="3" id="KW-1185">Reference proteome</keyword>
<evidence type="ECO:0000259" key="1">
    <source>
        <dbReference type="Pfam" id="PF13175"/>
    </source>
</evidence>
<dbReference type="Pfam" id="PF13175">
    <property type="entry name" value="AAA_15"/>
    <property type="match status" value="1"/>
</dbReference>
<dbReference type="SUPFAM" id="SSF52540">
    <property type="entry name" value="P-loop containing nucleoside triphosphate hydrolases"/>
    <property type="match status" value="1"/>
</dbReference>
<keyword evidence="2" id="KW-0378">Hydrolase</keyword>
<dbReference type="InterPro" id="IPR051396">
    <property type="entry name" value="Bact_Antivir_Def_Nuclease"/>
</dbReference>
<dbReference type="PANTHER" id="PTHR43581:SF4">
    <property type="entry name" value="ATP_GTP PHOSPHATASE"/>
    <property type="match status" value="1"/>
</dbReference>
<dbReference type="PANTHER" id="PTHR43581">
    <property type="entry name" value="ATP/GTP PHOSPHATASE"/>
    <property type="match status" value="1"/>
</dbReference>
<proteinExistence type="predicted"/>
<dbReference type="EMBL" id="LDIR01000001">
    <property type="protein sequence ID" value="OCL92931.1"/>
    <property type="molecule type" value="Genomic_DNA"/>
</dbReference>
<name>A0ABX2YFK5_9BACT</name>
<dbReference type="PIRSF" id="PIRSF029347">
    <property type="entry name" value="RecF"/>
    <property type="match status" value="1"/>
</dbReference>
<dbReference type="Gene3D" id="3.40.50.300">
    <property type="entry name" value="P-loop containing nucleotide triphosphate hydrolases"/>
    <property type="match status" value="1"/>
</dbReference>
<dbReference type="Proteomes" id="UP000093159">
    <property type="component" value="Unassembled WGS sequence"/>
</dbReference>
<comment type="caution">
    <text evidence="2">The sequence shown here is derived from an EMBL/GenBank/DDBJ whole genome shotgun (WGS) entry which is preliminary data.</text>
</comment>
<reference evidence="2 3" key="1">
    <citation type="submission" date="2015-05" db="EMBL/GenBank/DDBJ databases">
        <authorList>
            <person name="Rovetto F."/>
            <person name="Cocolin L."/>
            <person name="Illeghems K."/>
            <person name="Van Nieuwerburgh F."/>
            <person name="Houf K."/>
        </authorList>
    </citation>
    <scope>NUCLEOTIDE SEQUENCE [LARGE SCALE GENOMIC DNA]</scope>
    <source>
        <strain evidence="2 3">117434</strain>
    </source>
</reference>
<dbReference type="GO" id="GO:0016787">
    <property type="term" value="F:hydrolase activity"/>
    <property type="evidence" value="ECO:0007669"/>
    <property type="project" value="UniProtKB-KW"/>
</dbReference>
<dbReference type="EC" id="3.6.1.-" evidence="2"/>
<evidence type="ECO:0000313" key="3">
    <source>
        <dbReference type="Proteomes" id="UP000093159"/>
    </source>
</evidence>
<accession>A0ABX2YFK5</accession>
<dbReference type="RefSeq" id="WP_083201695.1">
    <property type="nucleotide sequence ID" value="NZ_LDIR01000001.1"/>
</dbReference>
<organism evidence="2 3">
    <name type="scientific">Arcobacter porcinus</name>
    <dbReference type="NCBI Taxonomy" id="1935204"/>
    <lineage>
        <taxon>Bacteria</taxon>
        <taxon>Pseudomonadati</taxon>
        <taxon>Campylobacterota</taxon>
        <taxon>Epsilonproteobacteria</taxon>
        <taxon>Campylobacterales</taxon>
        <taxon>Arcobacteraceae</taxon>
        <taxon>Arcobacter</taxon>
    </lineage>
</organism>
<sequence>MRYDKEEAMGNKISFIEIENFKTFDKLKIEGFKRVNLISGKNNLGKTALLEALNLNASSIDINNLFMSIKDVLNKRNNNIEIDFFKQNSTNLSITTDLKNISLDYQNVTPEAIINLSIGKEIKQGLHISQIIHGGIFVNQYTKSKVNFISTKTIDMFYLSNLYATLVEVGKDEFLDKSLQIFDDSILSIRQTMQGTPSFRVKVKNREKPVLLNSLGDGINRFMAIICAIWASKDGFLFIDEIENGIHYTNLEKLWKIIFEVSKEANCQVFTTTHSKECIEAFNIQNKENDGTYVELYKNKKDEIVAKTRDFEQLEYSLAHGGSFRGE</sequence>
<evidence type="ECO:0000313" key="2">
    <source>
        <dbReference type="EMBL" id="OCL92931.1"/>
    </source>
</evidence>
<dbReference type="InterPro" id="IPR041685">
    <property type="entry name" value="AAA_GajA/Old/RecF-like"/>
</dbReference>
<protein>
    <submittedName>
        <fullName evidence="2">ATP/GTP phosphatase</fullName>
        <ecNumber evidence="2">3.6.1.-</ecNumber>
    </submittedName>
</protein>
<dbReference type="InterPro" id="IPR027417">
    <property type="entry name" value="P-loop_NTPase"/>
</dbReference>
<feature type="domain" description="Endonuclease GajA/Old nuclease/RecF-like AAA" evidence="1">
    <location>
        <begin position="181"/>
        <end position="279"/>
    </location>
</feature>
<dbReference type="InterPro" id="IPR014555">
    <property type="entry name" value="RecF-like"/>
</dbReference>
<gene>
    <name evidence="2" type="ORF">AAX28_00471</name>
</gene>